<evidence type="ECO:0000313" key="3">
    <source>
        <dbReference type="Proteomes" id="UP001501442"/>
    </source>
</evidence>
<dbReference type="Pfam" id="PF01861">
    <property type="entry name" value="BpsA_C"/>
    <property type="match status" value="1"/>
</dbReference>
<accession>A0ABP8U6V2</accession>
<organism evidence="2 3">
    <name type="scientific">Actinoallomurus vinaceus</name>
    <dbReference type="NCBI Taxonomy" id="1080074"/>
    <lineage>
        <taxon>Bacteria</taxon>
        <taxon>Bacillati</taxon>
        <taxon>Actinomycetota</taxon>
        <taxon>Actinomycetes</taxon>
        <taxon>Streptosporangiales</taxon>
        <taxon>Thermomonosporaceae</taxon>
        <taxon>Actinoallomurus</taxon>
    </lineage>
</organism>
<reference evidence="3" key="1">
    <citation type="journal article" date="2019" name="Int. J. Syst. Evol. Microbiol.">
        <title>The Global Catalogue of Microorganisms (GCM) 10K type strain sequencing project: providing services to taxonomists for standard genome sequencing and annotation.</title>
        <authorList>
            <consortium name="The Broad Institute Genomics Platform"/>
            <consortium name="The Broad Institute Genome Sequencing Center for Infectious Disease"/>
            <person name="Wu L."/>
            <person name="Ma J."/>
        </authorList>
    </citation>
    <scope>NUCLEOTIDE SEQUENCE [LARGE SCALE GENOMIC DNA]</scope>
    <source>
        <strain evidence="3">JCM 17939</strain>
    </source>
</reference>
<dbReference type="InterPro" id="IPR002052">
    <property type="entry name" value="DNA_methylase_N6_adenine_CS"/>
</dbReference>
<dbReference type="EMBL" id="BAABHK010000002">
    <property type="protein sequence ID" value="GAA4622622.1"/>
    <property type="molecule type" value="Genomic_DNA"/>
</dbReference>
<dbReference type="SUPFAM" id="SSF53335">
    <property type="entry name" value="S-adenosyl-L-methionine-dependent methyltransferases"/>
    <property type="match status" value="1"/>
</dbReference>
<dbReference type="Proteomes" id="UP001501442">
    <property type="component" value="Unassembled WGS sequence"/>
</dbReference>
<evidence type="ECO:0000259" key="1">
    <source>
        <dbReference type="Pfam" id="PF01861"/>
    </source>
</evidence>
<keyword evidence="3" id="KW-1185">Reference proteome</keyword>
<dbReference type="InterPro" id="IPR051720">
    <property type="entry name" value="rRNA_MeTrfase/Polyamine_Synth"/>
</dbReference>
<gene>
    <name evidence="2" type="ORF">GCM10023196_015560</name>
</gene>
<protein>
    <submittedName>
        <fullName evidence="2">Bis-aminopropyl spermidine synthase family protein</fullName>
    </submittedName>
</protein>
<proteinExistence type="predicted"/>
<dbReference type="PANTHER" id="PTHR23290:SF0">
    <property type="entry name" value="RRNA N6-ADENOSINE-METHYLTRANSFERASE METTL5"/>
    <property type="match status" value="1"/>
</dbReference>
<sequence>MEGQMTDPEAGTREDAVEPISAVASVVAAAGVRGRALRAVIALLTERSRRLDDLVRECAVPRRSVEALLRAAGSDLGGTASEGVMLNDAVVPSYRERFGYDQLRRTAPADPFHAPLAAQRALTERLAGLIAAAPAANEALDHVSATAETATRRAMWLDATYDLAGAHLVCVGDHDLTSLAVSAISPECRVSVVDIDERLLDYIAAQAAEAGAAVECWYADLRFGLPPVLAGSADLVFTDPPYTPEGVSLFLGRGAQALRDRSNGRLVMAYGFSPLSPALGVKVQRAVHDLDLAVEAILPGFNRYDGAQAVGSASDLYVCQPTSRTWQVLDKRLARAVVNIYTHGGQSLEGQTADLPESVIEAVLAAVGDGTEPTLFVGDGWPQAAQRGQRLTLPDLLSGAPPAPAPRNQRTAAVVNLADDPGPWLLRTLLAVNADRMAILLPNQHADLGSASGQSTLRALVESKYTLRLRRSTPTPRHAIVEATATTGDGAVRWLLTHAHGKVGNVLREGLVRDSARDGQPPMTKNEARAKARQLVAHQAWLDARLLDLPRGAVQSLLLALTTETKP</sequence>
<feature type="domain" description="N(4)-bis(aminopropyl)spermidine synthase C-terminal" evidence="1">
    <location>
        <begin position="124"/>
        <end position="308"/>
    </location>
</feature>
<evidence type="ECO:0000313" key="2">
    <source>
        <dbReference type="EMBL" id="GAA4622622.1"/>
    </source>
</evidence>
<dbReference type="PROSITE" id="PS00092">
    <property type="entry name" value="N6_MTASE"/>
    <property type="match status" value="1"/>
</dbReference>
<dbReference type="InterPro" id="IPR029063">
    <property type="entry name" value="SAM-dependent_MTases_sf"/>
</dbReference>
<name>A0ABP8U6V2_9ACTN</name>
<dbReference type="InterPro" id="IPR002723">
    <property type="entry name" value="BpsA_C"/>
</dbReference>
<dbReference type="Gene3D" id="3.40.50.150">
    <property type="entry name" value="Vaccinia Virus protein VP39"/>
    <property type="match status" value="1"/>
</dbReference>
<comment type="caution">
    <text evidence="2">The sequence shown here is derived from an EMBL/GenBank/DDBJ whole genome shotgun (WGS) entry which is preliminary data.</text>
</comment>
<dbReference type="PANTHER" id="PTHR23290">
    <property type="entry name" value="RRNA N6-ADENOSINE-METHYLTRANSFERASE METTL5"/>
    <property type="match status" value="1"/>
</dbReference>